<gene>
    <name evidence="1" type="ORF">C8D89_10712</name>
</gene>
<proteinExistence type="predicted"/>
<dbReference type="AlphaFoldDB" id="A0A2U1FA56"/>
<keyword evidence="2" id="KW-1185">Reference proteome</keyword>
<dbReference type="EMBL" id="QEKW01000007">
    <property type="protein sequence ID" value="PVZ08850.1"/>
    <property type="molecule type" value="Genomic_DNA"/>
</dbReference>
<reference evidence="1 2" key="1">
    <citation type="submission" date="2018-04" db="EMBL/GenBank/DDBJ databases">
        <title>Genomic Encyclopedia of Type Strains, Phase IV (KMG-IV): sequencing the most valuable type-strain genomes for metagenomic binning, comparative biology and taxonomic classification.</title>
        <authorList>
            <person name="Goeker M."/>
        </authorList>
    </citation>
    <scope>NUCLEOTIDE SEQUENCE [LARGE SCALE GENOMIC DNA]</scope>
    <source>
        <strain evidence="1 2">DSM 45771</strain>
    </source>
</reference>
<organism evidence="1 2">
    <name type="scientific">Actinomycetospora cinnamomea</name>
    <dbReference type="NCBI Taxonomy" id="663609"/>
    <lineage>
        <taxon>Bacteria</taxon>
        <taxon>Bacillati</taxon>
        <taxon>Actinomycetota</taxon>
        <taxon>Actinomycetes</taxon>
        <taxon>Pseudonocardiales</taxon>
        <taxon>Pseudonocardiaceae</taxon>
        <taxon>Actinomycetospora</taxon>
    </lineage>
</organism>
<evidence type="ECO:0000313" key="1">
    <source>
        <dbReference type="EMBL" id="PVZ08850.1"/>
    </source>
</evidence>
<protein>
    <submittedName>
        <fullName evidence="1">Uncharacterized protein</fullName>
    </submittedName>
</protein>
<dbReference type="RefSeq" id="WP_116708869.1">
    <property type="nucleotide sequence ID" value="NZ_QEKW01000007.1"/>
</dbReference>
<dbReference type="OrthoDB" id="4170613at2"/>
<sequence length="175" mass="19226">MHVEFSKRADGGSLALIDREDGVRLRLRSYDRTGEVPHDAVHLVGERALGLTCGLWGSLAAGALFDSVEVVAGRPRHDRHRRSDAVRRENAAQLRHAESVVGVLQQCVDGDGDSTKAALDAAWGITATGASPYTVDQAATAVRELRTLRERWRRLAVGGTIPYTWPTPPRARRRR</sequence>
<name>A0A2U1FA56_9PSEU</name>
<evidence type="ECO:0000313" key="2">
    <source>
        <dbReference type="Proteomes" id="UP000245639"/>
    </source>
</evidence>
<comment type="caution">
    <text evidence="1">The sequence shown here is derived from an EMBL/GenBank/DDBJ whole genome shotgun (WGS) entry which is preliminary data.</text>
</comment>
<accession>A0A2U1FA56</accession>
<dbReference type="Proteomes" id="UP000245639">
    <property type="component" value="Unassembled WGS sequence"/>
</dbReference>